<dbReference type="AlphaFoldDB" id="A0A4S2MVL2"/>
<accession>A0A4S2MVL2</accession>
<evidence type="ECO:0000313" key="2">
    <source>
        <dbReference type="EMBL" id="TGZ80659.1"/>
    </source>
</evidence>
<feature type="compositionally biased region" description="Acidic residues" evidence="1">
    <location>
        <begin position="56"/>
        <end position="88"/>
    </location>
</feature>
<proteinExistence type="predicted"/>
<protein>
    <submittedName>
        <fullName evidence="2">Uncharacterized protein</fullName>
    </submittedName>
</protein>
<gene>
    <name evidence="2" type="ORF">EX30DRAFT_349204</name>
</gene>
<keyword evidence="3" id="KW-1185">Reference proteome</keyword>
<name>A0A4S2MVL2_9PEZI</name>
<sequence>MDNLEPDKPNKVIAQSLDISMAQENHTGYNTALLQFMGQGIRAKMELEMLESSSSSDEDEEDHDEKDENKDDEEDGEGEVATDMEEPEERLSRRNMMLNMELVEELVEMRAVRMRIGKRVVFSEVVVDSEGGEARTKGFEEEGEEGFEEVDEEDYDADTE</sequence>
<feature type="region of interest" description="Disordered" evidence="1">
    <location>
        <begin position="129"/>
        <end position="160"/>
    </location>
</feature>
<organism evidence="2 3">
    <name type="scientific">Ascodesmis nigricans</name>
    <dbReference type="NCBI Taxonomy" id="341454"/>
    <lineage>
        <taxon>Eukaryota</taxon>
        <taxon>Fungi</taxon>
        <taxon>Dikarya</taxon>
        <taxon>Ascomycota</taxon>
        <taxon>Pezizomycotina</taxon>
        <taxon>Pezizomycetes</taxon>
        <taxon>Pezizales</taxon>
        <taxon>Ascodesmidaceae</taxon>
        <taxon>Ascodesmis</taxon>
    </lineage>
</organism>
<feature type="region of interest" description="Disordered" evidence="1">
    <location>
        <begin position="45"/>
        <end position="96"/>
    </location>
</feature>
<evidence type="ECO:0000256" key="1">
    <source>
        <dbReference type="SAM" id="MobiDB-lite"/>
    </source>
</evidence>
<dbReference type="InParanoid" id="A0A4S2MVL2"/>
<dbReference type="Proteomes" id="UP000298138">
    <property type="component" value="Unassembled WGS sequence"/>
</dbReference>
<feature type="compositionally biased region" description="Acidic residues" evidence="1">
    <location>
        <begin position="141"/>
        <end position="160"/>
    </location>
</feature>
<evidence type="ECO:0000313" key="3">
    <source>
        <dbReference type="Proteomes" id="UP000298138"/>
    </source>
</evidence>
<reference evidence="2 3" key="1">
    <citation type="submission" date="2019-04" db="EMBL/GenBank/DDBJ databases">
        <title>Comparative genomics and transcriptomics to analyze fruiting body development in filamentous ascomycetes.</title>
        <authorList>
            <consortium name="DOE Joint Genome Institute"/>
            <person name="Lutkenhaus R."/>
            <person name="Traeger S."/>
            <person name="Breuer J."/>
            <person name="Kuo A."/>
            <person name="Lipzen A."/>
            <person name="Pangilinan J."/>
            <person name="Dilworth D."/>
            <person name="Sandor L."/>
            <person name="Poggeler S."/>
            <person name="Barry K."/>
            <person name="Grigoriev I.V."/>
            <person name="Nowrousian M."/>
        </authorList>
    </citation>
    <scope>NUCLEOTIDE SEQUENCE [LARGE SCALE GENOMIC DNA]</scope>
    <source>
        <strain evidence="2 3">CBS 389.68</strain>
    </source>
</reference>
<dbReference type="EMBL" id="ML220123">
    <property type="protein sequence ID" value="TGZ80659.1"/>
    <property type="molecule type" value="Genomic_DNA"/>
</dbReference>